<dbReference type="GO" id="GO:0061630">
    <property type="term" value="F:ubiquitin protein ligase activity"/>
    <property type="evidence" value="ECO:0007669"/>
    <property type="project" value="UniProtKB-EC"/>
</dbReference>
<evidence type="ECO:0000259" key="12">
    <source>
        <dbReference type="PROSITE" id="PS50089"/>
    </source>
</evidence>
<dbReference type="PANTHER" id="PTHR46913">
    <property type="entry name" value="RING-H2 FINGER PROTEIN ATL16"/>
    <property type="match status" value="1"/>
</dbReference>
<reference evidence="13" key="1">
    <citation type="journal article" date="2023" name="GigaByte">
        <title>Genome assembly of the bearded iris, Iris pallida Lam.</title>
        <authorList>
            <person name="Bruccoleri R.E."/>
            <person name="Oakeley E.J."/>
            <person name="Faust A.M.E."/>
            <person name="Altorfer M."/>
            <person name="Dessus-Babus S."/>
            <person name="Burckhardt D."/>
            <person name="Oertli M."/>
            <person name="Naumann U."/>
            <person name="Petersen F."/>
            <person name="Wong J."/>
        </authorList>
    </citation>
    <scope>NUCLEOTIDE SEQUENCE</scope>
    <source>
        <strain evidence="13">GSM-AAB239-AS_SAM_17_03QT</strain>
    </source>
</reference>
<dbReference type="AlphaFoldDB" id="A0AAX6DJK7"/>
<keyword evidence="5" id="KW-0479">Metal-binding</keyword>
<evidence type="ECO:0000256" key="11">
    <source>
        <dbReference type="SAM" id="Phobius"/>
    </source>
</evidence>
<accession>A0AAX6DJK7</accession>
<protein>
    <recommendedName>
        <fullName evidence="3">RING-type E3 ubiquitin transferase</fullName>
        <ecNumber evidence="3">2.3.2.27</ecNumber>
    </recommendedName>
</protein>
<dbReference type="SUPFAM" id="SSF57850">
    <property type="entry name" value="RING/U-box"/>
    <property type="match status" value="1"/>
</dbReference>
<comment type="pathway">
    <text evidence="2">Protein modification; protein ubiquitination.</text>
</comment>
<evidence type="ECO:0000256" key="8">
    <source>
        <dbReference type="ARBA" id="ARBA00022833"/>
    </source>
</evidence>
<evidence type="ECO:0000313" key="14">
    <source>
        <dbReference type="Proteomes" id="UP001140949"/>
    </source>
</evidence>
<evidence type="ECO:0000256" key="6">
    <source>
        <dbReference type="ARBA" id="ARBA00022771"/>
    </source>
</evidence>
<organism evidence="13 14">
    <name type="scientific">Iris pallida</name>
    <name type="common">Sweet iris</name>
    <dbReference type="NCBI Taxonomy" id="29817"/>
    <lineage>
        <taxon>Eukaryota</taxon>
        <taxon>Viridiplantae</taxon>
        <taxon>Streptophyta</taxon>
        <taxon>Embryophyta</taxon>
        <taxon>Tracheophyta</taxon>
        <taxon>Spermatophyta</taxon>
        <taxon>Magnoliopsida</taxon>
        <taxon>Liliopsida</taxon>
        <taxon>Asparagales</taxon>
        <taxon>Iridaceae</taxon>
        <taxon>Iridoideae</taxon>
        <taxon>Irideae</taxon>
        <taxon>Iris</taxon>
    </lineage>
</organism>
<reference evidence="13" key="2">
    <citation type="submission" date="2023-04" db="EMBL/GenBank/DDBJ databases">
        <authorList>
            <person name="Bruccoleri R.E."/>
            <person name="Oakeley E.J."/>
            <person name="Faust A.-M."/>
            <person name="Dessus-Babus S."/>
            <person name="Altorfer M."/>
            <person name="Burckhardt D."/>
            <person name="Oertli M."/>
            <person name="Naumann U."/>
            <person name="Petersen F."/>
            <person name="Wong J."/>
        </authorList>
    </citation>
    <scope>NUCLEOTIDE SEQUENCE</scope>
    <source>
        <strain evidence="13">GSM-AAB239-AS_SAM_17_03QT</strain>
        <tissue evidence="13">Leaf</tissue>
    </source>
</reference>
<feature type="transmembrane region" description="Helical" evidence="11">
    <location>
        <begin position="67"/>
        <end position="90"/>
    </location>
</feature>
<comment type="caution">
    <text evidence="13">The sequence shown here is derived from an EMBL/GenBank/DDBJ whole genome shotgun (WGS) entry which is preliminary data.</text>
</comment>
<dbReference type="GO" id="GO:0016567">
    <property type="term" value="P:protein ubiquitination"/>
    <property type="evidence" value="ECO:0007669"/>
    <property type="project" value="InterPro"/>
</dbReference>
<evidence type="ECO:0000256" key="7">
    <source>
        <dbReference type="ARBA" id="ARBA00022786"/>
    </source>
</evidence>
<dbReference type="EC" id="2.3.2.27" evidence="3"/>
<dbReference type="Proteomes" id="UP001140949">
    <property type="component" value="Unassembled WGS sequence"/>
</dbReference>
<feature type="domain" description="RING-type" evidence="12">
    <location>
        <begin position="159"/>
        <end position="201"/>
    </location>
</feature>
<dbReference type="Pfam" id="PF13639">
    <property type="entry name" value="zf-RING_2"/>
    <property type="match status" value="1"/>
</dbReference>
<dbReference type="InterPro" id="IPR013083">
    <property type="entry name" value="Znf_RING/FYVE/PHD"/>
</dbReference>
<keyword evidence="11" id="KW-1133">Transmembrane helix</keyword>
<dbReference type="PANTHER" id="PTHR46913:SF19">
    <property type="entry name" value="RING-TYPE E3 UBIQUITIN TRANSFERASE"/>
    <property type="match status" value="1"/>
</dbReference>
<name>A0AAX6DJK7_IRIPA</name>
<keyword evidence="11" id="KW-0472">Membrane</keyword>
<keyword evidence="4" id="KW-0808">Transferase</keyword>
<evidence type="ECO:0000313" key="13">
    <source>
        <dbReference type="EMBL" id="KAJ6791925.1"/>
    </source>
</evidence>
<dbReference type="InterPro" id="IPR044600">
    <property type="entry name" value="ATL1/ATL16-like"/>
</dbReference>
<comment type="catalytic activity">
    <reaction evidence="1">
        <text>S-ubiquitinyl-[E2 ubiquitin-conjugating enzyme]-L-cysteine + [acceptor protein]-L-lysine = [E2 ubiquitin-conjugating enzyme]-L-cysteine + N(6)-ubiquitinyl-[acceptor protein]-L-lysine.</text>
        <dbReference type="EC" id="2.3.2.27"/>
    </reaction>
</comment>
<sequence>MALMDSSGRFLFASFNSSFKCPNCSEFCFYADPSCVFPPIPPLYPDSDNTTTQTKIGIQRPSHLLPAFLIAAGALLAVSFFVLLAFYAVLKRGRRLRRQSLALPLPPQEEGAADDDDAQRDGGSTHHVWLIRTVGLDESIIGSIATTAYRSRPGGGECCAVCLGEFKDGETMKLLPRCTHSFHVSCVDTWLRSHVNCPLCRAPVLVAAAATDPEVPEVAVDGSDSHLDVPAAPISLEDESEASTSSSSELPKEMGDDGFQPVRRSVSMDSSLLQKAAEEPSKRRGELIPRMELELSVVSDHKALPAGTASLKGEEEGPLAMKRSQSTRSGRFFLPRYGRFRNPILPL</sequence>
<feature type="region of interest" description="Disordered" evidence="10">
    <location>
        <begin position="218"/>
        <end position="262"/>
    </location>
</feature>
<keyword evidence="7" id="KW-0833">Ubl conjugation pathway</keyword>
<evidence type="ECO:0000256" key="4">
    <source>
        <dbReference type="ARBA" id="ARBA00022679"/>
    </source>
</evidence>
<keyword evidence="6 9" id="KW-0863">Zinc-finger</keyword>
<keyword evidence="8" id="KW-0862">Zinc</keyword>
<proteinExistence type="predicted"/>
<keyword evidence="11" id="KW-0812">Transmembrane</keyword>
<evidence type="ECO:0000256" key="1">
    <source>
        <dbReference type="ARBA" id="ARBA00000900"/>
    </source>
</evidence>
<dbReference type="GO" id="GO:0008270">
    <property type="term" value="F:zinc ion binding"/>
    <property type="evidence" value="ECO:0007669"/>
    <property type="project" value="UniProtKB-KW"/>
</dbReference>
<evidence type="ECO:0000256" key="5">
    <source>
        <dbReference type="ARBA" id="ARBA00022723"/>
    </source>
</evidence>
<dbReference type="Gene3D" id="3.30.40.10">
    <property type="entry name" value="Zinc/RING finger domain, C3HC4 (zinc finger)"/>
    <property type="match status" value="1"/>
</dbReference>
<evidence type="ECO:0000256" key="10">
    <source>
        <dbReference type="SAM" id="MobiDB-lite"/>
    </source>
</evidence>
<evidence type="ECO:0000256" key="9">
    <source>
        <dbReference type="PROSITE-ProRule" id="PRU00175"/>
    </source>
</evidence>
<evidence type="ECO:0000256" key="2">
    <source>
        <dbReference type="ARBA" id="ARBA00004906"/>
    </source>
</evidence>
<gene>
    <name evidence="13" type="ORF">M6B38_242250</name>
</gene>
<feature type="compositionally biased region" description="Basic and acidic residues" evidence="10">
    <location>
        <begin position="276"/>
        <end position="288"/>
    </location>
</feature>
<evidence type="ECO:0000256" key="3">
    <source>
        <dbReference type="ARBA" id="ARBA00012483"/>
    </source>
</evidence>
<feature type="region of interest" description="Disordered" evidence="10">
    <location>
        <begin position="269"/>
        <end position="288"/>
    </location>
</feature>
<dbReference type="InterPro" id="IPR001841">
    <property type="entry name" value="Znf_RING"/>
</dbReference>
<dbReference type="EMBL" id="JANAVB010044216">
    <property type="protein sequence ID" value="KAJ6791925.1"/>
    <property type="molecule type" value="Genomic_DNA"/>
</dbReference>
<feature type="region of interest" description="Disordered" evidence="10">
    <location>
        <begin position="308"/>
        <end position="327"/>
    </location>
</feature>
<keyword evidence="14" id="KW-1185">Reference proteome</keyword>
<dbReference type="CDD" id="cd16461">
    <property type="entry name" value="RING-H2_EL5-like"/>
    <property type="match status" value="1"/>
</dbReference>
<dbReference type="SMART" id="SM00184">
    <property type="entry name" value="RING"/>
    <property type="match status" value="1"/>
</dbReference>
<dbReference type="PROSITE" id="PS50089">
    <property type="entry name" value="ZF_RING_2"/>
    <property type="match status" value="1"/>
</dbReference>